<evidence type="ECO:0000313" key="5">
    <source>
        <dbReference type="EMBL" id="GFS19608.1"/>
    </source>
</evidence>
<keyword evidence="2 5" id="KW-0378">Hydrolase</keyword>
<feature type="compositionally biased region" description="Basic and acidic residues" evidence="3">
    <location>
        <begin position="645"/>
        <end position="657"/>
    </location>
</feature>
<reference evidence="5 6" key="1">
    <citation type="journal article" date="2021" name="Elife">
        <title>Chloroplast acquisition without the gene transfer in kleptoplastic sea slugs, Plakobranchus ocellatus.</title>
        <authorList>
            <person name="Maeda T."/>
            <person name="Takahashi S."/>
            <person name="Yoshida T."/>
            <person name="Shimamura S."/>
            <person name="Takaki Y."/>
            <person name="Nagai Y."/>
            <person name="Toyoda A."/>
            <person name="Suzuki Y."/>
            <person name="Arimoto A."/>
            <person name="Ishii H."/>
            <person name="Satoh N."/>
            <person name="Nishiyama T."/>
            <person name="Hasebe M."/>
            <person name="Maruyama T."/>
            <person name="Minagawa J."/>
            <person name="Obokata J."/>
            <person name="Shigenobu S."/>
        </authorList>
    </citation>
    <scope>NUCLEOTIDE SEQUENCE [LARGE SCALE GENOMIC DNA]</scope>
</reference>
<evidence type="ECO:0000256" key="3">
    <source>
        <dbReference type="SAM" id="MobiDB-lite"/>
    </source>
</evidence>
<comment type="similarity">
    <text evidence="1 2">Belongs to the MINDY deubiquitinase family. FAM63 subfamily.</text>
</comment>
<name>A0AAV4J9X7_9GAST</name>
<keyword evidence="2" id="KW-0788">Thiol protease</keyword>
<feature type="compositionally biased region" description="Polar residues" evidence="3">
    <location>
        <begin position="80"/>
        <end position="94"/>
    </location>
</feature>
<evidence type="ECO:0000256" key="2">
    <source>
        <dbReference type="RuleBase" id="RU367139"/>
    </source>
</evidence>
<dbReference type="Pfam" id="PF04424">
    <property type="entry name" value="MINDY_DUB"/>
    <property type="match status" value="1"/>
</dbReference>
<feature type="compositionally biased region" description="Low complexity" evidence="3">
    <location>
        <begin position="235"/>
        <end position="246"/>
    </location>
</feature>
<protein>
    <recommendedName>
        <fullName evidence="2">Ubiquitin carboxyl-terminal hydrolase</fullName>
        <ecNumber evidence="2">3.4.19.12</ecNumber>
    </recommendedName>
</protein>
<evidence type="ECO:0000313" key="6">
    <source>
        <dbReference type="Proteomes" id="UP000762676"/>
    </source>
</evidence>
<feature type="compositionally biased region" description="Basic and acidic residues" evidence="3">
    <location>
        <begin position="23"/>
        <end position="41"/>
    </location>
</feature>
<feature type="compositionally biased region" description="Low complexity" evidence="3">
    <location>
        <begin position="141"/>
        <end position="154"/>
    </location>
</feature>
<dbReference type="Proteomes" id="UP000762676">
    <property type="component" value="Unassembled WGS sequence"/>
</dbReference>
<dbReference type="EC" id="3.4.19.12" evidence="2"/>
<dbReference type="AlphaFoldDB" id="A0AAV4J9X7"/>
<feature type="region of interest" description="Disordered" evidence="3">
    <location>
        <begin position="1"/>
        <end position="252"/>
    </location>
</feature>
<feature type="region of interest" description="Disordered" evidence="3">
    <location>
        <begin position="582"/>
        <end position="657"/>
    </location>
</feature>
<gene>
    <name evidence="5" type="ORF">ElyMa_005036400</name>
</gene>
<feature type="compositionally biased region" description="Basic and acidic residues" evidence="3">
    <location>
        <begin position="95"/>
        <end position="108"/>
    </location>
</feature>
<keyword evidence="2" id="KW-0645">Protease</keyword>
<dbReference type="GO" id="GO:0005829">
    <property type="term" value="C:cytosol"/>
    <property type="evidence" value="ECO:0007669"/>
    <property type="project" value="TreeGrafter"/>
</dbReference>
<dbReference type="GO" id="GO:0071944">
    <property type="term" value="C:cell periphery"/>
    <property type="evidence" value="ECO:0007669"/>
    <property type="project" value="TreeGrafter"/>
</dbReference>
<dbReference type="InterPro" id="IPR007518">
    <property type="entry name" value="MINDY"/>
</dbReference>
<dbReference type="EMBL" id="BMAT01010075">
    <property type="protein sequence ID" value="GFS19608.1"/>
    <property type="molecule type" value="Genomic_DNA"/>
</dbReference>
<organism evidence="5 6">
    <name type="scientific">Elysia marginata</name>
    <dbReference type="NCBI Taxonomy" id="1093978"/>
    <lineage>
        <taxon>Eukaryota</taxon>
        <taxon>Metazoa</taxon>
        <taxon>Spiralia</taxon>
        <taxon>Lophotrochozoa</taxon>
        <taxon>Mollusca</taxon>
        <taxon>Gastropoda</taxon>
        <taxon>Heterobranchia</taxon>
        <taxon>Euthyneura</taxon>
        <taxon>Panpulmonata</taxon>
        <taxon>Sacoglossa</taxon>
        <taxon>Placobranchoidea</taxon>
        <taxon>Plakobranchidae</taxon>
        <taxon>Elysia</taxon>
    </lineage>
</organism>
<feature type="compositionally biased region" description="Low complexity" evidence="3">
    <location>
        <begin position="605"/>
        <end position="619"/>
    </location>
</feature>
<dbReference type="GO" id="GO:0016807">
    <property type="term" value="F:cysteine-type carboxypeptidase activity"/>
    <property type="evidence" value="ECO:0007669"/>
    <property type="project" value="TreeGrafter"/>
</dbReference>
<feature type="compositionally biased region" description="Polar residues" evidence="3">
    <location>
        <begin position="42"/>
        <end position="51"/>
    </location>
</feature>
<comment type="function">
    <text evidence="2">Hydrolase that can specifically remove 'Lys-48'-linked conjugated ubiquitin from proteins. Has exodeubiquitinase activity and has a preference for long polyubiquitin chains. May play a regulatory role at the level of protein turnover.</text>
</comment>
<feature type="compositionally biased region" description="Polar residues" evidence="3">
    <location>
        <begin position="217"/>
        <end position="234"/>
    </location>
</feature>
<dbReference type="GO" id="GO:0071108">
    <property type="term" value="P:protein K48-linked deubiquitination"/>
    <property type="evidence" value="ECO:0007669"/>
    <property type="project" value="TreeGrafter"/>
</dbReference>
<sequence length="657" mass="71893">MEASNCQETGQTSASPSNGKQLTQEKPEKSSSDENATKDTEPSNSYSNNDNRGLDNECENCPHSSSMDQQVSHDQKEVNPCSSQELQEGNQSFAETRDKPEHDGKTGAEDVQPTAGDSGCQIEDVSSQPLAALYPEDNNTVSSGESSPVSSQGQDSGLSPDEAILDPVDDHATPVSCGNKAESTPALKERKLSDSVEDKHPKPCSEEAKPAEVVSPSGHTSPEGSSGMSETQVTVSDLDSPSSPVPQTGGATAIAEDSGATACASDTVHVSSTATAASPSPAASKDKEMESVYYIKWITFDGSSVPIITQNENGPCPLLALVNVLLLKGKVKLAPMLEMITSEQLMTYLGECILENTPKDLPETTQANYEQNMQDAMGVMHKLQTGLDVNVKFTGVRDFEYTPELIVFDLLGISLFHGWLVDPQDKHTVEAVNQCSYNQLVEKIILLKHSDKEEMVTQALTAEQFLERSASQLTYHGLAELSSVVKENELCVFFRNNHFNSLYRHNSELFLLVTDQGFLTESQVVWETLSNVEGDCHFTDSTFRTYTKPAPSTEPILPDPNVAVGSPEQIDHDHDLAMRLQEEENRREALQAQHASGPPQPPGYQYPHQQQQQQQQQQQWARHPGHHTHQHPQAAEGGGQRRRGDRRDREDKSCIIL</sequence>
<evidence type="ECO:0000259" key="4">
    <source>
        <dbReference type="Pfam" id="PF04424"/>
    </source>
</evidence>
<dbReference type="GO" id="GO:0006508">
    <property type="term" value="P:proteolysis"/>
    <property type="evidence" value="ECO:0007669"/>
    <property type="project" value="UniProtKB-KW"/>
</dbReference>
<dbReference type="InterPro" id="IPR033979">
    <property type="entry name" value="MINDY_domain"/>
</dbReference>
<feature type="domain" description="MINDY deubiquitinase" evidence="4">
    <location>
        <begin position="292"/>
        <end position="543"/>
    </location>
</feature>
<comment type="caution">
    <text evidence="5">The sequence shown here is derived from an EMBL/GenBank/DDBJ whole genome shotgun (WGS) entry which is preliminary data.</text>
</comment>
<feature type="compositionally biased region" description="Polar residues" evidence="3">
    <location>
        <begin position="1"/>
        <end position="22"/>
    </location>
</feature>
<accession>A0AAV4J9X7</accession>
<keyword evidence="2" id="KW-0833">Ubl conjugation pathway</keyword>
<feature type="region of interest" description="Disordered" evidence="3">
    <location>
        <begin position="547"/>
        <end position="568"/>
    </location>
</feature>
<dbReference type="GO" id="GO:0140934">
    <property type="term" value="F:histone deubiquitinase activity"/>
    <property type="evidence" value="ECO:0007669"/>
    <property type="project" value="UniProtKB-UniRule"/>
</dbReference>
<dbReference type="PANTHER" id="PTHR18063:SF6">
    <property type="entry name" value="UBIQUITIN CARBOXYL-TERMINAL HYDROLASE"/>
    <property type="match status" value="1"/>
</dbReference>
<evidence type="ECO:0000256" key="1">
    <source>
        <dbReference type="ARBA" id="ARBA00006616"/>
    </source>
</evidence>
<dbReference type="GO" id="GO:1990380">
    <property type="term" value="F:K48-linked deubiquitinase activity"/>
    <property type="evidence" value="ECO:0007669"/>
    <property type="project" value="UniProtKB-UniRule"/>
</dbReference>
<feature type="compositionally biased region" description="Basic and acidic residues" evidence="3">
    <location>
        <begin position="187"/>
        <end position="210"/>
    </location>
</feature>
<dbReference type="GO" id="GO:0004843">
    <property type="term" value="F:cysteine-type deubiquitinase activity"/>
    <property type="evidence" value="ECO:0007669"/>
    <property type="project" value="UniProtKB-UniRule"/>
</dbReference>
<dbReference type="GO" id="GO:0036435">
    <property type="term" value="F:K48-linked polyubiquitin modification-dependent protein binding"/>
    <property type="evidence" value="ECO:0007669"/>
    <property type="project" value="UniProtKB-UniRule"/>
</dbReference>
<keyword evidence="6" id="KW-1185">Reference proteome</keyword>
<proteinExistence type="inferred from homology"/>
<dbReference type="PANTHER" id="PTHR18063">
    <property type="entry name" value="NF-E2 INDUCIBLE PROTEIN"/>
    <property type="match status" value="1"/>
</dbReference>
<comment type="catalytic activity">
    <reaction evidence="2">
        <text>Thiol-dependent hydrolysis of ester, thioester, amide, peptide and isopeptide bonds formed by the C-terminal Gly of ubiquitin (a 76-residue protein attached to proteins as an intracellular targeting signal).</text>
        <dbReference type="EC" id="3.4.19.12"/>
    </reaction>
</comment>